<evidence type="ECO:0000259" key="4">
    <source>
        <dbReference type="Pfam" id="PF19328"/>
    </source>
</evidence>
<keyword evidence="1" id="KW-0521">NADP</keyword>
<dbReference type="InterPro" id="IPR036291">
    <property type="entry name" value="NAD(P)-bd_dom_sf"/>
</dbReference>
<accession>A0ABC9PCI8</accession>
<dbReference type="Proteomes" id="UP000003857">
    <property type="component" value="Unassembled WGS sequence"/>
</dbReference>
<dbReference type="Pfam" id="PF01113">
    <property type="entry name" value="DapB_N"/>
    <property type="match status" value="1"/>
</dbReference>
<feature type="domain" description="2,4-diaminopentanoate dehydrogenase C-terminal" evidence="4">
    <location>
        <begin position="164"/>
        <end position="335"/>
    </location>
</feature>
<keyword evidence="2 5" id="KW-0560">Oxidoreductase</keyword>
<dbReference type="InterPro" id="IPR000846">
    <property type="entry name" value="DapB_N"/>
</dbReference>
<dbReference type="SUPFAM" id="SSF51735">
    <property type="entry name" value="NAD(P)-binding Rossmann-fold domains"/>
    <property type="match status" value="1"/>
</dbReference>
<organism evidence="5 6">
    <name type="scientific">Streptococcus sanguinis SK405</name>
    <dbReference type="NCBI Taxonomy" id="888817"/>
    <lineage>
        <taxon>Bacteria</taxon>
        <taxon>Bacillati</taxon>
        <taxon>Bacillota</taxon>
        <taxon>Bacilli</taxon>
        <taxon>Lactobacillales</taxon>
        <taxon>Streptococcaceae</taxon>
        <taxon>Streptococcus</taxon>
    </lineage>
</organism>
<protein>
    <submittedName>
        <fullName evidence="5">Dihydrodipicolinate reductase domain protein</fullName>
        <ecNumber evidence="5">1.17.1.8</ecNumber>
    </submittedName>
</protein>
<evidence type="ECO:0000313" key="5">
    <source>
        <dbReference type="EMBL" id="EGC24333.1"/>
    </source>
</evidence>
<dbReference type="Pfam" id="PF19328">
    <property type="entry name" value="DAP_DH_C"/>
    <property type="match status" value="1"/>
</dbReference>
<feature type="domain" description="Dihydrodipicolinate reductase N-terminal" evidence="3">
    <location>
        <begin position="22"/>
        <end position="114"/>
    </location>
</feature>
<dbReference type="InterPro" id="IPR045760">
    <property type="entry name" value="DAP_DH_C"/>
</dbReference>
<evidence type="ECO:0000259" key="3">
    <source>
        <dbReference type="Pfam" id="PF01113"/>
    </source>
</evidence>
<proteinExistence type="predicted"/>
<name>A0ABC9PCI8_STRSA</name>
<dbReference type="Gene3D" id="3.40.50.720">
    <property type="entry name" value="NAD(P)-binding Rossmann-like Domain"/>
    <property type="match status" value="1"/>
</dbReference>
<reference evidence="5 6" key="1">
    <citation type="submission" date="2011-01" db="EMBL/GenBank/DDBJ databases">
        <authorList>
            <person name="Muzny D."/>
            <person name="Qin X."/>
            <person name="Buhay C."/>
            <person name="Dugan-Rocha S."/>
            <person name="Ding Y."/>
            <person name="Chen G."/>
            <person name="Hawes A."/>
            <person name="Holder M."/>
            <person name="Jhangiani S."/>
            <person name="Johnson A."/>
            <person name="Khan Z."/>
            <person name="Li Z."/>
            <person name="Liu W."/>
            <person name="Liu X."/>
            <person name="Perez L."/>
            <person name="Shen H."/>
            <person name="Wang Q."/>
            <person name="Watt J."/>
            <person name="Xi L."/>
            <person name="Xin Y."/>
            <person name="Zhou J."/>
            <person name="Deng J."/>
            <person name="Jiang H."/>
            <person name="Liu Y."/>
            <person name="Qu J."/>
            <person name="Song X.-Z."/>
            <person name="Zhang L."/>
            <person name="Villasana D."/>
            <person name="Johnson A."/>
            <person name="Liu J."/>
            <person name="Liyanage D."/>
            <person name="Lorensuhewa L."/>
            <person name="Robinson T."/>
            <person name="Song A."/>
            <person name="Song B.-B."/>
            <person name="Dinh H."/>
            <person name="Thornton R."/>
            <person name="Coyle M."/>
            <person name="Francisco L."/>
            <person name="Jackson L."/>
            <person name="Javaid M."/>
            <person name="Korchina V."/>
            <person name="Kovar C."/>
            <person name="Mata R."/>
            <person name="Mathew T."/>
            <person name="Ngo R."/>
            <person name="Nguyen L."/>
            <person name="Nguyen N."/>
            <person name="Okwuonu G."/>
            <person name="Ongeri F."/>
            <person name="Pham C."/>
            <person name="Simmons D."/>
            <person name="Wilczek-Boney K."/>
            <person name="Hale W."/>
            <person name="Jakkamsetti A."/>
            <person name="Pham P."/>
            <person name="Ruth R."/>
            <person name="San Lucas F."/>
            <person name="Warren J."/>
            <person name="Zhang J."/>
            <person name="Zhao Z."/>
            <person name="Zhou C."/>
            <person name="Zhu D."/>
            <person name="Lee S."/>
            <person name="Bess C."/>
            <person name="Blankenburg K."/>
            <person name="Forbes L."/>
            <person name="Fu Q."/>
            <person name="Gubbala S."/>
            <person name="Hirani K."/>
            <person name="Jayaseelan J.C."/>
            <person name="Lara F."/>
            <person name="Munidasa M."/>
            <person name="Palculict T."/>
            <person name="Patil S."/>
            <person name="Pu L.-L."/>
            <person name="Saada N."/>
            <person name="Tang L."/>
            <person name="Weissenberger G."/>
            <person name="Zhu Y."/>
            <person name="Hemphill L."/>
            <person name="Shang Y."/>
            <person name="Youmans B."/>
            <person name="Ayvaz T."/>
            <person name="Ross M."/>
            <person name="Santibanez J."/>
            <person name="Aqrawi P."/>
            <person name="Gross S."/>
            <person name="Joshi V."/>
            <person name="Fowler G."/>
            <person name="Nazareth L."/>
            <person name="Reid J."/>
            <person name="Worley K."/>
            <person name="Petrosino J."/>
            <person name="Highlander S."/>
            <person name="Gibbs R."/>
        </authorList>
    </citation>
    <scope>NUCLEOTIDE SEQUENCE [LARGE SCALE GENOMIC DNA]</scope>
    <source>
        <strain evidence="5 6">SK405</strain>
    </source>
</reference>
<dbReference type="EMBL" id="AEWZ01000003">
    <property type="protein sequence ID" value="EGC24333.1"/>
    <property type="molecule type" value="Genomic_DNA"/>
</dbReference>
<dbReference type="CDD" id="cd24146">
    <property type="entry name" value="nat-AmDH_N_like"/>
    <property type="match status" value="1"/>
</dbReference>
<gene>
    <name evidence="5" type="primary">dapB2</name>
    <name evidence="5" type="ORF">HMPREF9390_1398</name>
</gene>
<comment type="caution">
    <text evidence="5">The sequence shown here is derived from an EMBL/GenBank/DDBJ whole genome shotgun (WGS) entry which is preliminary data.</text>
</comment>
<sequence length="355" mass="38975">MKIITINGGFAMRNIKIRAVQYGCGKMSKVIFKYLLDHGVEIVGAIDNNPAVVGQDVGDFAELGHKTGVLISDNAEHVFGECDADIAIVTIASYMPEMYDFFETAIKHGVNIITTCEEAIYPWTTSPSETNRLDKLAKEYGVTVMGSGMQDIYWINMPCLAMAGLNRIQKVKGVVSYNVEDYGLALAEAHGAGYDSERFEKEIASAESLPSYMWNAAEAICSKMNWTIQDISQKSVPYILDEDVYSETLGRTVPAGQVTGMSAVTTIHTHQGIELEVECIGKVYRENDGDMCDWEITGEPNLVFSVSKPDTVALTCATIVNRIPSVLDAPAGYVTSELARDLAYPTYPLHTYVEK</sequence>
<evidence type="ECO:0000256" key="1">
    <source>
        <dbReference type="ARBA" id="ARBA00022857"/>
    </source>
</evidence>
<evidence type="ECO:0000313" key="6">
    <source>
        <dbReference type="Proteomes" id="UP000003857"/>
    </source>
</evidence>
<dbReference type="EC" id="1.17.1.8" evidence="5"/>
<evidence type="ECO:0000256" key="2">
    <source>
        <dbReference type="ARBA" id="ARBA00023002"/>
    </source>
</evidence>
<dbReference type="AlphaFoldDB" id="A0ABC9PCI8"/>
<dbReference type="GO" id="GO:0008839">
    <property type="term" value="F:4-hydroxy-tetrahydrodipicolinate reductase"/>
    <property type="evidence" value="ECO:0007669"/>
    <property type="project" value="UniProtKB-EC"/>
</dbReference>